<evidence type="ECO:0000256" key="9">
    <source>
        <dbReference type="PIRNR" id="PIRNR001332"/>
    </source>
</evidence>
<dbReference type="GO" id="GO:0045151">
    <property type="term" value="P:acetoin biosynthetic process"/>
    <property type="evidence" value="ECO:0007669"/>
    <property type="project" value="UniProtKB-UniRule"/>
</dbReference>
<dbReference type="InterPro" id="IPR005128">
    <property type="entry name" value="Acetolactate_a_deCO2ase"/>
</dbReference>
<evidence type="ECO:0000256" key="6">
    <source>
        <dbReference type="ARBA" id="ARBA00022793"/>
    </source>
</evidence>
<dbReference type="AlphaFoldDB" id="A0A6I6JHM5"/>
<evidence type="ECO:0000256" key="3">
    <source>
        <dbReference type="ARBA" id="ARBA00007106"/>
    </source>
</evidence>
<comment type="pathway">
    <text evidence="2 9">Polyol metabolism; (R,R)-butane-2,3-diol biosynthesis; (R,R)-butane-2,3-diol from pyruvate: step 2/3.</text>
</comment>
<proteinExistence type="inferred from homology"/>
<protein>
    <recommendedName>
        <fullName evidence="5 9">Alpha-acetolactate decarboxylase</fullName>
        <ecNumber evidence="4 9">4.1.1.5</ecNumber>
    </recommendedName>
</protein>
<dbReference type="KEGG" id="psel:GM415_10475"/>
<dbReference type="PIRSF" id="PIRSF001332">
    <property type="entry name" value="Acetolac_decarb"/>
    <property type="match status" value="1"/>
</dbReference>
<dbReference type="UniPathway" id="UPA00626">
    <property type="reaction ID" value="UER00678"/>
</dbReference>
<feature type="chain" id="PRO_5026125835" description="Alpha-acetolactate decarboxylase" evidence="10">
    <location>
        <begin position="29"/>
        <end position="246"/>
    </location>
</feature>
<comment type="similarity">
    <text evidence="3 9">Belongs to the alpha-acetolactate decarboxylase family.</text>
</comment>
<dbReference type="SUPFAM" id="SSF117856">
    <property type="entry name" value="AF0104/ALDC/Ptd012-like"/>
    <property type="match status" value="1"/>
</dbReference>
<evidence type="ECO:0000256" key="7">
    <source>
        <dbReference type="ARBA" id="ARBA00023061"/>
    </source>
</evidence>
<comment type="catalytic activity">
    <reaction evidence="1 9">
        <text>(2S)-2-acetolactate + H(+) = (R)-acetoin + CO2</text>
        <dbReference type="Rhea" id="RHEA:21580"/>
        <dbReference type="ChEBI" id="CHEBI:15378"/>
        <dbReference type="ChEBI" id="CHEBI:15686"/>
        <dbReference type="ChEBI" id="CHEBI:16526"/>
        <dbReference type="ChEBI" id="CHEBI:58476"/>
        <dbReference type="EC" id="4.1.1.5"/>
    </reaction>
</comment>
<dbReference type="RefSeq" id="WP_158947916.1">
    <property type="nucleotide sequence ID" value="NZ_CP046400.1"/>
</dbReference>
<accession>A0A6I6JHM5</accession>
<keyword evidence="10" id="KW-0732">Signal</keyword>
<dbReference type="EMBL" id="CP046400">
    <property type="protein sequence ID" value="QGY40530.1"/>
    <property type="molecule type" value="Genomic_DNA"/>
</dbReference>
<organism evidence="11 12">
    <name type="scientific">Pseudodesulfovibrio cashew</name>
    <dbReference type="NCBI Taxonomy" id="2678688"/>
    <lineage>
        <taxon>Bacteria</taxon>
        <taxon>Pseudomonadati</taxon>
        <taxon>Thermodesulfobacteriota</taxon>
        <taxon>Desulfovibrionia</taxon>
        <taxon>Desulfovibrionales</taxon>
        <taxon>Desulfovibrionaceae</taxon>
    </lineage>
</organism>
<dbReference type="EC" id="4.1.1.5" evidence="4 9"/>
<reference evidence="11 12" key="1">
    <citation type="submission" date="2019-11" db="EMBL/GenBank/DDBJ databases">
        <authorList>
            <person name="Zheng R.K."/>
            <person name="Sun C.M."/>
        </authorList>
    </citation>
    <scope>NUCLEOTIDE SEQUENCE [LARGE SCALE GENOMIC DNA]</scope>
    <source>
        <strain evidence="11 12">SRB007</strain>
    </source>
</reference>
<keyword evidence="12" id="KW-1185">Reference proteome</keyword>
<feature type="signal peptide" evidence="10">
    <location>
        <begin position="1"/>
        <end position="28"/>
    </location>
</feature>
<keyword evidence="6 9" id="KW-0210">Decarboxylase</keyword>
<keyword evidence="8 9" id="KW-0456">Lyase</keyword>
<dbReference type="Pfam" id="PF03306">
    <property type="entry name" value="AAL_decarboxy"/>
    <property type="match status" value="1"/>
</dbReference>
<evidence type="ECO:0000256" key="2">
    <source>
        <dbReference type="ARBA" id="ARBA00005170"/>
    </source>
</evidence>
<gene>
    <name evidence="11" type="primary">budA</name>
    <name evidence="11" type="ORF">GM415_10475</name>
</gene>
<dbReference type="PANTHER" id="PTHR35524:SF1">
    <property type="entry name" value="ALPHA-ACETOLACTATE DECARBOXYLASE"/>
    <property type="match status" value="1"/>
</dbReference>
<dbReference type="Gene3D" id="3.30.1330.80">
    <property type="entry name" value="Hypothetical protein, similar to alpha- acetolactate decarboxylase, domain 2"/>
    <property type="match status" value="2"/>
</dbReference>
<dbReference type="GO" id="GO:0047605">
    <property type="term" value="F:acetolactate decarboxylase activity"/>
    <property type="evidence" value="ECO:0007669"/>
    <property type="project" value="UniProtKB-UniRule"/>
</dbReference>
<evidence type="ECO:0000256" key="8">
    <source>
        <dbReference type="ARBA" id="ARBA00023239"/>
    </source>
</evidence>
<name>A0A6I6JHM5_9BACT</name>
<sequence length="246" mass="27331">MTHRRTAILRSALVYFLLVFFCCPPVYADDSSVLFQIGNGNSLLAGAFDGSFTCAELLEHGDLGIGTFAGFDGEMVISGDSVYQIRSDGSVHVMLPQATTPFAMATFFKADLRLTLTNVTSREDFIQRLQQKLPAKNLFYAIKATGFFEHIKTRSIPKQQKPYPPLAEVVKTQPEFVYDHTEGSIMGFYCPEITKSIAVPGFHFHFLSKDKDGGGHLLELQAKTIIVELDTISRMYLVLPTDAFAQ</sequence>
<evidence type="ECO:0000313" key="12">
    <source>
        <dbReference type="Proteomes" id="UP000428328"/>
    </source>
</evidence>
<evidence type="ECO:0000256" key="4">
    <source>
        <dbReference type="ARBA" id="ARBA00013204"/>
    </source>
</evidence>
<dbReference type="CDD" id="cd17299">
    <property type="entry name" value="acetolactate_decarboxylase"/>
    <property type="match status" value="1"/>
</dbReference>
<keyword evidence="7 9" id="KW-0005">Acetoin biosynthesis</keyword>
<dbReference type="NCBIfam" id="TIGR01252">
    <property type="entry name" value="acetolac_decarb"/>
    <property type="match status" value="1"/>
</dbReference>
<evidence type="ECO:0000313" key="11">
    <source>
        <dbReference type="EMBL" id="QGY40530.1"/>
    </source>
</evidence>
<evidence type="ECO:0000256" key="1">
    <source>
        <dbReference type="ARBA" id="ARBA00001784"/>
    </source>
</evidence>
<dbReference type="Proteomes" id="UP000428328">
    <property type="component" value="Chromosome"/>
</dbReference>
<evidence type="ECO:0000256" key="10">
    <source>
        <dbReference type="SAM" id="SignalP"/>
    </source>
</evidence>
<dbReference type="PANTHER" id="PTHR35524">
    <property type="entry name" value="ALPHA-ACETOLACTATE DECARBOXYLASE"/>
    <property type="match status" value="1"/>
</dbReference>
<evidence type="ECO:0000256" key="5">
    <source>
        <dbReference type="ARBA" id="ARBA00020164"/>
    </source>
</evidence>